<keyword evidence="8 9" id="KW-0472">Membrane</keyword>
<dbReference type="Gene3D" id="2.40.30.10">
    <property type="entry name" value="Translation factors"/>
    <property type="match status" value="1"/>
</dbReference>
<dbReference type="SFLD" id="SFLDS00052">
    <property type="entry name" value="Ferric_Reductase_Domain"/>
    <property type="match status" value="1"/>
</dbReference>
<dbReference type="PANTHER" id="PTHR11972:SF153">
    <property type="entry name" value="SUPEROXIDE-GENERATING NADPH OXIDASE HEAVY CHAIN SUBUNIT A"/>
    <property type="match status" value="1"/>
</dbReference>
<dbReference type="InterPro" id="IPR039261">
    <property type="entry name" value="FNR_nucleotide-bd"/>
</dbReference>
<comment type="subcellular location">
    <subcellularLocation>
        <location evidence="1">Membrane</location>
        <topology evidence="1">Multi-pass membrane protein</topology>
    </subcellularLocation>
</comment>
<dbReference type="GO" id="GO:0042554">
    <property type="term" value="P:superoxide anion generation"/>
    <property type="evidence" value="ECO:0007669"/>
    <property type="project" value="TreeGrafter"/>
</dbReference>
<feature type="transmembrane region" description="Helical" evidence="9">
    <location>
        <begin position="156"/>
        <end position="182"/>
    </location>
</feature>
<dbReference type="InterPro" id="IPR017938">
    <property type="entry name" value="Riboflavin_synthase-like_b-brl"/>
</dbReference>
<dbReference type="Pfam" id="PF08030">
    <property type="entry name" value="NAD_binding_6"/>
    <property type="match status" value="1"/>
</dbReference>
<evidence type="ECO:0000256" key="2">
    <source>
        <dbReference type="ARBA" id="ARBA00022617"/>
    </source>
</evidence>
<dbReference type="SUPFAM" id="SSF63380">
    <property type="entry name" value="Riboflavin synthase domain-like"/>
    <property type="match status" value="1"/>
</dbReference>
<keyword evidence="6" id="KW-0560">Oxidoreductase</keyword>
<dbReference type="GO" id="GO:0043020">
    <property type="term" value="C:NADPH oxidase complex"/>
    <property type="evidence" value="ECO:0007669"/>
    <property type="project" value="TreeGrafter"/>
</dbReference>
<sequence>MMKRMESLKQALINDGLIYGFFALWMGANIGLFVYTFWLFETADIHVLMVACMGSSLSLAKASAATLNLNSALILLPVCRNLVSYLRGAVIFRGGLLRLLDKNISFHKWCGYMIMLHSIIHTVAHMYNGLNFQRASEDPNFVPCTDYFVPGTPIPYYFSMLYSAAGITGMVMCIVLFLMMNASFEYLRKTNFEVFWYTHHLFIVYYIGIITHALSGLVQTVNPDGSFTKAGLTAWQWVIGPLVIYGIERITRLFRSTQRVVVAKVVQHPSNVVEIQMLKKGFKATAGQYIFIQVPTLSSFEWHPFTLTSSPEESFFSVHIRVAGDWTTSLAERLGCHWDAKGNQIVKSGYKGNPSKMPTFNVDGPFGTATSGDAFKYSTAILVGAGIGVTPFASVLKSIWYQQAQGLNMKLRKVYFIWICRDRRSFEWFQDLIEALELQMVSQGMQAFLQIDVYLTERIKHEEITNIVTEGDASEDLLHGQHTKTHFGRPHWDKIFAETSTKHANEQVGVFFCGPKVLGKVLHTKCNEYSDKIQHGGARYIFNEEVF</sequence>
<dbReference type="InterPro" id="IPR017927">
    <property type="entry name" value="FAD-bd_FR_type"/>
</dbReference>
<name>A0A0L0FWX9_9EUKA</name>
<dbReference type="PROSITE" id="PS51384">
    <property type="entry name" value="FAD_FR"/>
    <property type="match status" value="1"/>
</dbReference>
<keyword evidence="2" id="KW-0349">Heme</keyword>
<dbReference type="EMBL" id="KQ242044">
    <property type="protein sequence ID" value="KNC81337.1"/>
    <property type="molecule type" value="Genomic_DNA"/>
</dbReference>
<evidence type="ECO:0000256" key="3">
    <source>
        <dbReference type="ARBA" id="ARBA00022692"/>
    </source>
</evidence>
<evidence type="ECO:0000256" key="1">
    <source>
        <dbReference type="ARBA" id="ARBA00004141"/>
    </source>
</evidence>
<dbReference type="Pfam" id="PF08022">
    <property type="entry name" value="FAD_binding_8"/>
    <property type="match status" value="1"/>
</dbReference>
<evidence type="ECO:0000256" key="6">
    <source>
        <dbReference type="ARBA" id="ARBA00023002"/>
    </source>
</evidence>
<keyword evidence="5 9" id="KW-1133">Transmembrane helix</keyword>
<evidence type="ECO:0000256" key="4">
    <source>
        <dbReference type="ARBA" id="ARBA00022723"/>
    </source>
</evidence>
<keyword evidence="7" id="KW-0408">Iron</keyword>
<dbReference type="CDD" id="cd06186">
    <property type="entry name" value="NOX_Duox_like_FAD_NADP"/>
    <property type="match status" value="1"/>
</dbReference>
<dbReference type="eggNOG" id="KOG0039">
    <property type="taxonomic scope" value="Eukaryota"/>
</dbReference>
<feature type="transmembrane region" description="Helical" evidence="9">
    <location>
        <begin position="12"/>
        <end position="40"/>
    </location>
</feature>
<dbReference type="Gene3D" id="3.40.50.80">
    <property type="entry name" value="Nucleotide-binding domain of ferredoxin-NADP reductase (FNR) module"/>
    <property type="match status" value="1"/>
</dbReference>
<dbReference type="SFLD" id="SFLDG01169">
    <property type="entry name" value="NADPH_oxidase_subgroup_(NOX)"/>
    <property type="match status" value="1"/>
</dbReference>
<evidence type="ECO:0000259" key="10">
    <source>
        <dbReference type="PROSITE" id="PS51384"/>
    </source>
</evidence>
<keyword evidence="3 9" id="KW-0812">Transmembrane</keyword>
<dbReference type="AlphaFoldDB" id="A0A0L0FWX9"/>
<dbReference type="GO" id="GO:0016175">
    <property type="term" value="F:superoxide-generating NAD(P)H oxidase activity"/>
    <property type="evidence" value="ECO:0007669"/>
    <property type="project" value="TreeGrafter"/>
</dbReference>
<evidence type="ECO:0000256" key="8">
    <source>
        <dbReference type="ARBA" id="ARBA00023136"/>
    </source>
</evidence>
<feature type="transmembrane region" description="Helical" evidence="9">
    <location>
        <begin position="67"/>
        <end position="88"/>
    </location>
</feature>
<dbReference type="Pfam" id="PF01794">
    <property type="entry name" value="Ferric_reduct"/>
    <property type="match status" value="1"/>
</dbReference>
<dbReference type="GeneID" id="25906839"/>
<dbReference type="Proteomes" id="UP000054560">
    <property type="component" value="Unassembled WGS sequence"/>
</dbReference>
<evidence type="ECO:0000313" key="11">
    <source>
        <dbReference type="EMBL" id="KNC81337.1"/>
    </source>
</evidence>
<dbReference type="STRING" id="667725.A0A0L0FWX9"/>
<reference evidence="11 12" key="1">
    <citation type="submission" date="2011-02" db="EMBL/GenBank/DDBJ databases">
        <title>The Genome Sequence of Sphaeroforma arctica JP610.</title>
        <authorList>
            <consortium name="The Broad Institute Genome Sequencing Platform"/>
            <person name="Russ C."/>
            <person name="Cuomo C."/>
            <person name="Young S.K."/>
            <person name="Zeng Q."/>
            <person name="Gargeya S."/>
            <person name="Alvarado L."/>
            <person name="Berlin A."/>
            <person name="Chapman S.B."/>
            <person name="Chen Z."/>
            <person name="Freedman E."/>
            <person name="Gellesch M."/>
            <person name="Goldberg J."/>
            <person name="Griggs A."/>
            <person name="Gujja S."/>
            <person name="Heilman E."/>
            <person name="Heiman D."/>
            <person name="Howarth C."/>
            <person name="Mehta T."/>
            <person name="Neiman D."/>
            <person name="Pearson M."/>
            <person name="Roberts A."/>
            <person name="Saif S."/>
            <person name="Shea T."/>
            <person name="Shenoy N."/>
            <person name="Sisk P."/>
            <person name="Stolte C."/>
            <person name="Sykes S."/>
            <person name="White J."/>
            <person name="Yandava C."/>
            <person name="Burger G."/>
            <person name="Gray M.W."/>
            <person name="Holland P.W.H."/>
            <person name="King N."/>
            <person name="Lang F.B.F."/>
            <person name="Roger A.J."/>
            <person name="Ruiz-Trillo I."/>
            <person name="Haas B."/>
            <person name="Nusbaum C."/>
            <person name="Birren B."/>
        </authorList>
    </citation>
    <scope>NUCLEOTIDE SEQUENCE [LARGE SCALE GENOMIC DNA]</scope>
    <source>
        <strain evidence="11 12">JP610</strain>
    </source>
</reference>
<dbReference type="InterPro" id="IPR013130">
    <property type="entry name" value="Fe3_Rdtase_TM_dom"/>
</dbReference>
<evidence type="ECO:0000313" key="12">
    <source>
        <dbReference type="Proteomes" id="UP000054560"/>
    </source>
</evidence>
<dbReference type="InterPro" id="IPR000778">
    <property type="entry name" value="Cyt_b245_heavy_chain"/>
</dbReference>
<dbReference type="SUPFAM" id="SSF52343">
    <property type="entry name" value="Ferredoxin reductase-like, C-terminal NADP-linked domain"/>
    <property type="match status" value="1"/>
</dbReference>
<feature type="domain" description="FAD-binding FR-type" evidence="10">
    <location>
        <begin position="255"/>
        <end position="372"/>
    </location>
</feature>
<evidence type="ECO:0000256" key="9">
    <source>
        <dbReference type="SAM" id="Phobius"/>
    </source>
</evidence>
<feature type="transmembrane region" description="Helical" evidence="9">
    <location>
        <begin position="234"/>
        <end position="251"/>
    </location>
</feature>
<feature type="transmembrane region" description="Helical" evidence="9">
    <location>
        <begin position="194"/>
        <end position="214"/>
    </location>
</feature>
<dbReference type="RefSeq" id="XP_014155239.1">
    <property type="nucleotide sequence ID" value="XM_014299764.1"/>
</dbReference>
<protein>
    <recommendedName>
        <fullName evidence="10">FAD-binding FR-type domain-containing protein</fullName>
    </recommendedName>
</protein>
<evidence type="ECO:0000256" key="5">
    <source>
        <dbReference type="ARBA" id="ARBA00022989"/>
    </source>
</evidence>
<dbReference type="FunFam" id="3.40.50.80:FF:000004">
    <property type="entry name" value="NADPH oxidase isoform 2"/>
    <property type="match status" value="1"/>
</dbReference>
<dbReference type="GO" id="GO:0006952">
    <property type="term" value="P:defense response"/>
    <property type="evidence" value="ECO:0007669"/>
    <property type="project" value="TreeGrafter"/>
</dbReference>
<organism evidence="11 12">
    <name type="scientific">Sphaeroforma arctica JP610</name>
    <dbReference type="NCBI Taxonomy" id="667725"/>
    <lineage>
        <taxon>Eukaryota</taxon>
        <taxon>Ichthyosporea</taxon>
        <taxon>Ichthyophonida</taxon>
        <taxon>Sphaeroforma</taxon>
    </lineage>
</organism>
<dbReference type="OrthoDB" id="167398at2759"/>
<feature type="transmembrane region" description="Helical" evidence="9">
    <location>
        <begin position="109"/>
        <end position="127"/>
    </location>
</feature>
<proteinExistence type="predicted"/>
<keyword evidence="12" id="KW-1185">Reference proteome</keyword>
<dbReference type="InterPro" id="IPR013112">
    <property type="entry name" value="FAD-bd_8"/>
</dbReference>
<dbReference type="SFLD" id="SFLDG01168">
    <property type="entry name" value="Ferric_reductase_subgroup_(FRE"/>
    <property type="match status" value="1"/>
</dbReference>
<dbReference type="InterPro" id="IPR050369">
    <property type="entry name" value="RBOH/FRE"/>
</dbReference>
<dbReference type="PRINTS" id="PR00466">
    <property type="entry name" value="GP91PHOX"/>
</dbReference>
<gene>
    <name evidence="11" type="ORF">SARC_06335</name>
</gene>
<accession>A0A0L0FWX9</accession>
<keyword evidence="4" id="KW-0479">Metal-binding</keyword>
<dbReference type="GO" id="GO:0046872">
    <property type="term" value="F:metal ion binding"/>
    <property type="evidence" value="ECO:0007669"/>
    <property type="project" value="UniProtKB-KW"/>
</dbReference>
<dbReference type="InterPro" id="IPR013121">
    <property type="entry name" value="Fe_red_NAD-bd_6"/>
</dbReference>
<evidence type="ECO:0000256" key="7">
    <source>
        <dbReference type="ARBA" id="ARBA00023004"/>
    </source>
</evidence>
<dbReference type="PANTHER" id="PTHR11972">
    <property type="entry name" value="NADPH OXIDASE"/>
    <property type="match status" value="1"/>
</dbReference>